<proteinExistence type="predicted"/>
<organism evidence="3 4">
    <name type="scientific">Abeliophyllum distichum</name>
    <dbReference type="NCBI Taxonomy" id="126358"/>
    <lineage>
        <taxon>Eukaryota</taxon>
        <taxon>Viridiplantae</taxon>
        <taxon>Streptophyta</taxon>
        <taxon>Embryophyta</taxon>
        <taxon>Tracheophyta</taxon>
        <taxon>Spermatophyta</taxon>
        <taxon>Magnoliopsida</taxon>
        <taxon>eudicotyledons</taxon>
        <taxon>Gunneridae</taxon>
        <taxon>Pentapetalae</taxon>
        <taxon>asterids</taxon>
        <taxon>lamiids</taxon>
        <taxon>Lamiales</taxon>
        <taxon>Oleaceae</taxon>
        <taxon>Forsythieae</taxon>
        <taxon>Abeliophyllum</taxon>
    </lineage>
</organism>
<dbReference type="PANTHER" id="PTHR47864">
    <property type="entry name" value="TRANSMEMBRANE PROTEIN"/>
    <property type="match status" value="1"/>
</dbReference>
<dbReference type="AlphaFoldDB" id="A0ABD1RFZ1"/>
<comment type="caution">
    <text evidence="3">The sequence shown here is derived from an EMBL/GenBank/DDBJ whole genome shotgun (WGS) entry which is preliminary data.</text>
</comment>
<dbReference type="EMBL" id="JBFOLK010000009">
    <property type="protein sequence ID" value="KAL2486974.1"/>
    <property type="molecule type" value="Genomic_DNA"/>
</dbReference>
<protein>
    <recommendedName>
        <fullName evidence="2">Myb/SANT-like domain-containing protein</fullName>
    </recommendedName>
</protein>
<dbReference type="InterPro" id="IPR024752">
    <property type="entry name" value="Myb/SANT-like_dom"/>
</dbReference>
<sequence>MERMGLELNVVGYNSLINEYVEKENLEGVQKALQMINGMDNNKESGDSHQGKYKVWTVEESNELLHILVDAANRGWRNSNGSFSKLTVIYKILPALNEKLGCQRTFSQCQSRMKWFKNRYTDYWKLLHHSSGFGWDPVTKKFTASDEVWNEYIKSNVNSTYRTDAFVDYEDLRIIIGNGTAIGRHAITLGNDTDARTFETQENRGGGSLDNFMYDSNIGVFIQSDTQETLYESASLEHSTPPLPSQPMSPKVPLPTKKQNRSNIEAKSVETNNIQLELMDKLTQNIDKLTRSIDSIGNLRKECRSMSFQLNQIMKCYHLHRY</sequence>
<feature type="domain" description="Myb/SANT-like" evidence="2">
    <location>
        <begin position="56"/>
        <end position="152"/>
    </location>
</feature>
<dbReference type="Pfam" id="PF12776">
    <property type="entry name" value="Myb_DNA-bind_3"/>
    <property type="match status" value="1"/>
</dbReference>
<name>A0ABD1RFZ1_9LAMI</name>
<feature type="region of interest" description="Disordered" evidence="1">
    <location>
        <begin position="234"/>
        <end position="261"/>
    </location>
</feature>
<dbReference type="InterPro" id="IPR055314">
    <property type="entry name" value="At2g29880-like"/>
</dbReference>
<dbReference type="PANTHER" id="PTHR47864:SF2">
    <property type="entry name" value="MYB_SANT-LIKE DNA-BINDING DOMAIN PROTEIN"/>
    <property type="match status" value="1"/>
</dbReference>
<reference evidence="4" key="1">
    <citation type="submission" date="2024-07" db="EMBL/GenBank/DDBJ databases">
        <title>Two chromosome-level genome assemblies of Korean endemic species Abeliophyllum distichum and Forsythia ovata (Oleaceae).</title>
        <authorList>
            <person name="Jang H."/>
        </authorList>
    </citation>
    <scope>NUCLEOTIDE SEQUENCE [LARGE SCALE GENOMIC DNA]</scope>
</reference>
<evidence type="ECO:0000259" key="2">
    <source>
        <dbReference type="Pfam" id="PF12776"/>
    </source>
</evidence>
<feature type="compositionally biased region" description="Pro residues" evidence="1">
    <location>
        <begin position="241"/>
        <end position="253"/>
    </location>
</feature>
<evidence type="ECO:0000313" key="3">
    <source>
        <dbReference type="EMBL" id="KAL2486974.1"/>
    </source>
</evidence>
<accession>A0ABD1RFZ1</accession>
<evidence type="ECO:0000256" key="1">
    <source>
        <dbReference type="SAM" id="MobiDB-lite"/>
    </source>
</evidence>
<dbReference type="Proteomes" id="UP001604336">
    <property type="component" value="Unassembled WGS sequence"/>
</dbReference>
<evidence type="ECO:0000313" key="4">
    <source>
        <dbReference type="Proteomes" id="UP001604336"/>
    </source>
</evidence>
<keyword evidence="4" id="KW-1185">Reference proteome</keyword>
<gene>
    <name evidence="3" type="ORF">Adt_31730</name>
</gene>